<feature type="domain" description="PPM-type phosphatase" evidence="1">
    <location>
        <begin position="148"/>
        <end position="338"/>
    </location>
</feature>
<dbReference type="AlphaFoldDB" id="A0A4R3HU42"/>
<dbReference type="InterPro" id="IPR039248">
    <property type="entry name" value="Ptase_RsbX"/>
</dbReference>
<dbReference type="Proteomes" id="UP000295382">
    <property type="component" value="Unassembled WGS sequence"/>
</dbReference>
<dbReference type="Gene3D" id="3.30.565.10">
    <property type="entry name" value="Histidine kinase-like ATPase, C-terminal domain"/>
    <property type="match status" value="1"/>
</dbReference>
<dbReference type="SUPFAM" id="SSF55874">
    <property type="entry name" value="ATPase domain of HSP90 chaperone/DNA topoisomerase II/histidine kinase"/>
    <property type="match status" value="1"/>
</dbReference>
<dbReference type="SUPFAM" id="SSF81606">
    <property type="entry name" value="PP2C-like"/>
    <property type="match status" value="1"/>
</dbReference>
<evidence type="ECO:0000313" key="3">
    <source>
        <dbReference type="Proteomes" id="UP000295382"/>
    </source>
</evidence>
<keyword evidence="3" id="KW-1185">Reference proteome</keyword>
<dbReference type="InterPro" id="IPR036457">
    <property type="entry name" value="PPM-type-like_dom_sf"/>
</dbReference>
<accession>A0A4R3HU42</accession>
<dbReference type="InterPro" id="IPR003594">
    <property type="entry name" value="HATPase_dom"/>
</dbReference>
<dbReference type="Pfam" id="PF13581">
    <property type="entry name" value="HATPase_c_2"/>
    <property type="match status" value="1"/>
</dbReference>
<evidence type="ECO:0000313" key="2">
    <source>
        <dbReference type="EMBL" id="TCS35183.1"/>
    </source>
</evidence>
<dbReference type="OrthoDB" id="479131at2"/>
<dbReference type="Pfam" id="PF07228">
    <property type="entry name" value="SpoIIE"/>
    <property type="match status" value="1"/>
</dbReference>
<evidence type="ECO:0000259" key="1">
    <source>
        <dbReference type="SMART" id="SM00331"/>
    </source>
</evidence>
<dbReference type="SMART" id="SM00331">
    <property type="entry name" value="PP2C_SIG"/>
    <property type="match status" value="1"/>
</dbReference>
<dbReference type="CDD" id="cd16934">
    <property type="entry name" value="HATPase_RsbT-like"/>
    <property type="match status" value="1"/>
</dbReference>
<protein>
    <submittedName>
        <fullName evidence="2">Anti-sigma regulatory factor (Ser/Thr protein kinase)</fullName>
    </submittedName>
</protein>
<gene>
    <name evidence="2" type="ORF">EDC30_11198</name>
</gene>
<organism evidence="2 3">
    <name type="scientific">Paucimonas lemoignei</name>
    <name type="common">Pseudomonas lemoignei</name>
    <dbReference type="NCBI Taxonomy" id="29443"/>
    <lineage>
        <taxon>Bacteria</taxon>
        <taxon>Pseudomonadati</taxon>
        <taxon>Pseudomonadota</taxon>
        <taxon>Betaproteobacteria</taxon>
        <taxon>Burkholderiales</taxon>
        <taxon>Burkholderiaceae</taxon>
        <taxon>Paucimonas</taxon>
    </lineage>
</organism>
<dbReference type="PANTHER" id="PTHR35801:SF1">
    <property type="entry name" value="PHOSPHOSERINE PHOSPHATASE RSBX"/>
    <property type="match status" value="1"/>
</dbReference>
<proteinExistence type="predicted"/>
<reference evidence="2 3" key="1">
    <citation type="submission" date="2019-03" db="EMBL/GenBank/DDBJ databases">
        <title>Genomic Encyclopedia of Type Strains, Phase IV (KMG-IV): sequencing the most valuable type-strain genomes for metagenomic binning, comparative biology and taxonomic classification.</title>
        <authorList>
            <person name="Goeker M."/>
        </authorList>
    </citation>
    <scope>NUCLEOTIDE SEQUENCE [LARGE SCALE GENOMIC DNA]</scope>
    <source>
        <strain evidence="2 3">DSM 7445</strain>
    </source>
</reference>
<dbReference type="RefSeq" id="WP_132259761.1">
    <property type="nucleotide sequence ID" value="NZ_SLZQ01000011.1"/>
</dbReference>
<sequence>MTGTGRQISLRVDDPSQIATARRAASDLAHKIGFDETYIGKAALLVTEAATNLLKHANGGEILMRDLSRGMQSLGASGIEILVIDKGPGIASLHQSMADGVSTAGTSGTGLGAMQRIASTFDIFTAPNKGTVICMRLWPANHAAAGAPVDIGVVCIPMPGEEACGDAWAVAADKAGCSVMVADGLGHGPLAAAASEPAVAMLATHSQYSPAQLLEATHGALRGTRGAAVAAGRLAYATSTFHFAGVGNIATMVLQAQGRKQLMSHNGIVGGNMRKTQEFSVAWQDHDLLIMHSDGLSTQWSVDGYPGLLVADPAIIAAVLYRDYWRRRDDVTVLVMRYSR</sequence>
<dbReference type="PANTHER" id="PTHR35801">
    <property type="entry name" value="PHOSPHOSERINE PHOSPHATASE RSBX"/>
    <property type="match status" value="1"/>
</dbReference>
<dbReference type="InterPro" id="IPR036890">
    <property type="entry name" value="HATPase_C_sf"/>
</dbReference>
<dbReference type="InterPro" id="IPR001932">
    <property type="entry name" value="PPM-type_phosphatase-like_dom"/>
</dbReference>
<comment type="caution">
    <text evidence="2">The sequence shown here is derived from an EMBL/GenBank/DDBJ whole genome shotgun (WGS) entry which is preliminary data.</text>
</comment>
<dbReference type="Gene3D" id="3.60.40.10">
    <property type="entry name" value="PPM-type phosphatase domain"/>
    <property type="match status" value="1"/>
</dbReference>
<dbReference type="EMBL" id="SLZQ01000011">
    <property type="protein sequence ID" value="TCS35183.1"/>
    <property type="molecule type" value="Genomic_DNA"/>
</dbReference>
<name>A0A4R3HU42_PAULE</name>